<dbReference type="SUPFAM" id="SSF46458">
    <property type="entry name" value="Globin-like"/>
    <property type="match status" value="1"/>
</dbReference>
<dbReference type="InterPro" id="IPR012292">
    <property type="entry name" value="Globin/Proto"/>
</dbReference>
<reference evidence="5 6" key="1">
    <citation type="submission" date="2024-06" db="EMBL/GenBank/DDBJ databases">
        <title>Chitinophaga defluvii sp. nov., isolated from municipal sewage.</title>
        <authorList>
            <person name="Zhang L."/>
        </authorList>
    </citation>
    <scope>NUCLEOTIDE SEQUENCE [LARGE SCALE GENOMIC DNA]</scope>
    <source>
        <strain evidence="5 6">H8</strain>
    </source>
</reference>
<keyword evidence="2" id="KW-0349">Heme</keyword>
<sequence>MNSKKDITELDDIKLLVDTFYQQVREDELLSPIFNGIIKDRWPEHLEKMYRFWQTVLLQEHTYFGSPFPPHAKLPVEQLHFDTWLKLWKSTVDANFEGEKAEEAKWRGDKMALMFLSKIEYIRGN</sequence>
<gene>
    <name evidence="5" type="ORF">ABR189_12360</name>
</gene>
<organism evidence="5 6">
    <name type="scientific">Chitinophaga defluvii</name>
    <dbReference type="NCBI Taxonomy" id="3163343"/>
    <lineage>
        <taxon>Bacteria</taxon>
        <taxon>Pseudomonadati</taxon>
        <taxon>Bacteroidota</taxon>
        <taxon>Chitinophagia</taxon>
        <taxon>Chitinophagales</taxon>
        <taxon>Chitinophagaceae</taxon>
        <taxon>Chitinophaga</taxon>
    </lineage>
</organism>
<keyword evidence="6" id="KW-1185">Reference proteome</keyword>
<evidence type="ECO:0000313" key="5">
    <source>
        <dbReference type="EMBL" id="MET6998171.1"/>
    </source>
</evidence>
<evidence type="ECO:0000256" key="2">
    <source>
        <dbReference type="ARBA" id="ARBA00022617"/>
    </source>
</evidence>
<dbReference type="InterPro" id="IPR009050">
    <property type="entry name" value="Globin-like_sf"/>
</dbReference>
<dbReference type="Gene3D" id="1.10.490.10">
    <property type="entry name" value="Globins"/>
    <property type="match status" value="1"/>
</dbReference>
<evidence type="ECO:0000256" key="3">
    <source>
        <dbReference type="ARBA" id="ARBA00022723"/>
    </source>
</evidence>
<evidence type="ECO:0000256" key="1">
    <source>
        <dbReference type="ARBA" id="ARBA00022448"/>
    </source>
</evidence>
<dbReference type="Pfam" id="PF01152">
    <property type="entry name" value="Bac_globin"/>
    <property type="match status" value="1"/>
</dbReference>
<dbReference type="RefSeq" id="WP_354660807.1">
    <property type="nucleotide sequence ID" value="NZ_JBEXAC010000001.1"/>
</dbReference>
<proteinExistence type="predicted"/>
<evidence type="ECO:0000256" key="4">
    <source>
        <dbReference type="ARBA" id="ARBA00023004"/>
    </source>
</evidence>
<evidence type="ECO:0000313" key="6">
    <source>
        <dbReference type="Proteomes" id="UP001549749"/>
    </source>
</evidence>
<comment type="caution">
    <text evidence="5">The sequence shown here is derived from an EMBL/GenBank/DDBJ whole genome shotgun (WGS) entry which is preliminary data.</text>
</comment>
<keyword evidence="1" id="KW-0813">Transport</keyword>
<keyword evidence="4" id="KW-0408">Iron</keyword>
<dbReference type="InterPro" id="IPR001486">
    <property type="entry name" value="Hemoglobin_trunc"/>
</dbReference>
<dbReference type="CDD" id="cd08916">
    <property type="entry name" value="TrHb3_P"/>
    <property type="match status" value="1"/>
</dbReference>
<keyword evidence="3" id="KW-0479">Metal-binding</keyword>
<dbReference type="Proteomes" id="UP001549749">
    <property type="component" value="Unassembled WGS sequence"/>
</dbReference>
<dbReference type="EMBL" id="JBEXAC010000001">
    <property type="protein sequence ID" value="MET6998171.1"/>
    <property type="molecule type" value="Genomic_DNA"/>
</dbReference>
<name>A0ABV2T569_9BACT</name>
<protein>
    <submittedName>
        <fullName evidence="5">Group III truncated hemoglobin</fullName>
    </submittedName>
</protein>
<accession>A0ABV2T569</accession>